<evidence type="ECO:0000313" key="2">
    <source>
        <dbReference type="Proteomes" id="UP000017429"/>
    </source>
</evidence>
<dbReference type="OrthoDB" id="255482at2"/>
<dbReference type="InterPro" id="IPR006160">
    <property type="entry name" value="SCFA_transpt_AtoE"/>
</dbReference>
<dbReference type="PANTHER" id="PTHR41983">
    <property type="entry name" value="SHORT-CHAIN FATTY ACID TRANSPORTER-RELATED"/>
    <property type="match status" value="1"/>
</dbReference>
<reference evidence="1" key="2">
    <citation type="submission" date="2022-05" db="EMBL/GenBank/DDBJ databases">
        <authorList>
            <person name="Proctor A.L."/>
            <person name="Phillips G.J."/>
            <person name="Wannemuehler M.J."/>
        </authorList>
    </citation>
    <scope>NUCLEOTIDE SEQUENCE</scope>
    <source>
        <strain evidence="1">ASF457</strain>
    </source>
</reference>
<dbReference type="RefSeq" id="WP_023275428.1">
    <property type="nucleotide sequence ID" value="NZ_CP097562.1"/>
</dbReference>
<name>V2RMN1_9BACT</name>
<dbReference type="EMBL" id="CP097562">
    <property type="protein sequence ID" value="USF24058.1"/>
    <property type="molecule type" value="Genomic_DNA"/>
</dbReference>
<dbReference type="Pfam" id="PF02667">
    <property type="entry name" value="SCFA_trans"/>
    <property type="match status" value="1"/>
</dbReference>
<organism evidence="1 2">
    <name type="scientific">Mucispirillum schaedleri ASF457</name>
    <dbReference type="NCBI Taxonomy" id="1379858"/>
    <lineage>
        <taxon>Bacteria</taxon>
        <taxon>Pseudomonadati</taxon>
        <taxon>Deferribacterota</taxon>
        <taxon>Deferribacteres</taxon>
        <taxon>Deferribacterales</taxon>
        <taxon>Mucispirillaceae</taxon>
        <taxon>Mucispirillum</taxon>
    </lineage>
</organism>
<proteinExistence type="predicted"/>
<dbReference type="PANTHER" id="PTHR41983:SF2">
    <property type="entry name" value="SHORT-CHAIN FATTY ACID TRANSPORTER-RELATED"/>
    <property type="match status" value="1"/>
</dbReference>
<evidence type="ECO:0000313" key="1">
    <source>
        <dbReference type="EMBL" id="USF24058.1"/>
    </source>
</evidence>
<dbReference type="Proteomes" id="UP000017429">
    <property type="component" value="Chromosome"/>
</dbReference>
<dbReference type="AlphaFoldDB" id="V2RMN1"/>
<reference evidence="1" key="1">
    <citation type="journal article" date="2014" name="Genome Announc.">
        <title>Draft genome sequences of the altered schaedler flora, a defined bacterial community from gnotobiotic mice.</title>
        <authorList>
            <person name="Wannemuehler M.J."/>
            <person name="Overstreet A.M."/>
            <person name="Ward D.V."/>
            <person name="Phillips G.J."/>
        </authorList>
    </citation>
    <scope>NUCLEOTIDE SEQUENCE</scope>
    <source>
        <strain evidence="1">ASF457</strain>
    </source>
</reference>
<reference evidence="1" key="3">
    <citation type="submission" date="2022-06" db="EMBL/GenBank/DDBJ databases">
        <title>Resources to Facilitate Use of the Altered Schaedler Flora (ASF) Mouse Model to Study Microbiome Function.</title>
        <authorList>
            <person name="Proctor A."/>
            <person name="Parvinroo S."/>
            <person name="Richie T."/>
            <person name="Jia X."/>
            <person name="Lee S.T.M."/>
            <person name="Karp P.D."/>
            <person name="Paley S."/>
            <person name="Kostic A.D."/>
            <person name="Pierre J.F."/>
            <person name="Wannemuehler M.J."/>
            <person name="Phillips G.J."/>
        </authorList>
    </citation>
    <scope>NUCLEOTIDE SEQUENCE</scope>
    <source>
        <strain evidence="1">ASF457</strain>
    </source>
</reference>
<protein>
    <submittedName>
        <fullName evidence="1">Short-chain fatty acid transporter</fullName>
    </submittedName>
</protein>
<keyword evidence="2" id="KW-1185">Reference proteome</keyword>
<sequence>MFKKFTHACVTLVHKYLPDPFLFAVILTLVVFGITMPVTNQGPLEVVSHWGKGAWDLLGFSMQMALVLVLGQALAGAPLFKRLLSTLASVPKSPQQAIILVTIVGLIANWVNWGFGLVISAIFAKELAKKVKGVDYPLLIAAAYSTFVIWHAGLSGSVPLTVAGGGEAVTKATGGIITEAIPTSLTLFSSYNLIMLAIIFVCLPIIMAKMMPSKDEVIEIDPALLEDDEDDKPLIKSEHTPSEKLENSIIVTILISLIGVTWIIYYFYKGGGLGLNIINMIFLFAGIILHKKPINYVRAINHATKSAAGIILQFPFYAGIMGMMVGTSPEGVSLAGSISNAFVNIANADTFPILTFLSAGIVNVFVPSGGGQWAVQAPIMMPAAKELGVDYSVTAMAIAWGDAWTNMIQPFWALPALGIAGLGARDIMGYCIITLIFVGLVVCGGFFLLT</sequence>
<dbReference type="NCBIfam" id="TIGR00366">
    <property type="entry name" value="TIGR00366 family protein"/>
    <property type="match status" value="1"/>
</dbReference>
<dbReference type="InterPro" id="IPR006161">
    <property type="entry name" value="CHP00366"/>
</dbReference>
<accession>V2RMN1</accession>
<dbReference type="GO" id="GO:0005886">
    <property type="term" value="C:plasma membrane"/>
    <property type="evidence" value="ECO:0007669"/>
    <property type="project" value="TreeGrafter"/>
</dbReference>
<gene>
    <name evidence="1" type="primary">atoE</name>
    <name evidence="1" type="ORF">N508_001133</name>
</gene>
<dbReference type="KEGG" id="msch:N508_001133"/>
<dbReference type="eggNOG" id="COG2031">
    <property type="taxonomic scope" value="Bacteria"/>
</dbReference>